<feature type="compositionally biased region" description="Polar residues" evidence="1">
    <location>
        <begin position="591"/>
        <end position="608"/>
    </location>
</feature>
<feature type="region of interest" description="Disordered" evidence="1">
    <location>
        <begin position="67"/>
        <end position="99"/>
    </location>
</feature>
<organism evidence="3 4">
    <name type="scientific">Moniliophthora roreri</name>
    <name type="common">Frosty pod rot fungus</name>
    <name type="synonym">Monilia roreri</name>
    <dbReference type="NCBI Taxonomy" id="221103"/>
    <lineage>
        <taxon>Eukaryota</taxon>
        <taxon>Fungi</taxon>
        <taxon>Dikarya</taxon>
        <taxon>Basidiomycota</taxon>
        <taxon>Agaricomycotina</taxon>
        <taxon>Agaricomycetes</taxon>
        <taxon>Agaricomycetidae</taxon>
        <taxon>Agaricales</taxon>
        <taxon>Marasmiineae</taxon>
        <taxon>Marasmiaceae</taxon>
        <taxon>Moniliophthora</taxon>
    </lineage>
</organism>
<feature type="region of interest" description="Disordered" evidence="1">
    <location>
        <begin position="581"/>
        <end position="616"/>
    </location>
</feature>
<keyword evidence="2" id="KW-0812">Transmembrane</keyword>
<evidence type="ECO:0000313" key="4">
    <source>
        <dbReference type="Proteomes" id="UP000054988"/>
    </source>
</evidence>
<feature type="compositionally biased region" description="Pro residues" evidence="1">
    <location>
        <begin position="75"/>
        <end position="84"/>
    </location>
</feature>
<name>A0A0W0G5N3_MONRR</name>
<comment type="caution">
    <text evidence="3">The sequence shown here is derived from an EMBL/GenBank/DDBJ whole genome shotgun (WGS) entry which is preliminary data.</text>
</comment>
<dbReference type="AlphaFoldDB" id="A0A0W0G5N3"/>
<proteinExistence type="predicted"/>
<dbReference type="EMBL" id="LATX01001051">
    <property type="protein sequence ID" value="KTB43892.1"/>
    <property type="molecule type" value="Genomic_DNA"/>
</dbReference>
<feature type="region of interest" description="Disordered" evidence="1">
    <location>
        <begin position="673"/>
        <end position="729"/>
    </location>
</feature>
<evidence type="ECO:0000256" key="2">
    <source>
        <dbReference type="SAM" id="Phobius"/>
    </source>
</evidence>
<dbReference type="Proteomes" id="UP000054988">
    <property type="component" value="Unassembled WGS sequence"/>
</dbReference>
<reference evidence="3 4" key="1">
    <citation type="submission" date="2015-12" db="EMBL/GenBank/DDBJ databases">
        <title>Draft genome sequence of Moniliophthora roreri, the causal agent of frosty pod rot of cacao.</title>
        <authorList>
            <person name="Aime M.C."/>
            <person name="Diaz-Valderrama J.R."/>
            <person name="Kijpornyongpan T."/>
            <person name="Phillips-Mora W."/>
        </authorList>
    </citation>
    <scope>NUCLEOTIDE SEQUENCE [LARGE SCALE GENOMIC DNA]</scope>
    <source>
        <strain evidence="3 4">MCA 2952</strain>
    </source>
</reference>
<evidence type="ECO:0000313" key="3">
    <source>
        <dbReference type="EMBL" id="KTB43892.1"/>
    </source>
</evidence>
<sequence length="793" mass="85436">MALRSKYHDLPPTATAMVLLPPQIGSIQPRLASNQLVSLSRSIQPNMSIRVPFAHPIIVRHQNFPEISTRSTSSSPPPPPPPSPTKETSTEDDYISSTTTSTTTKAYTFSFRRFSRSDGIVGADHYTSTHSPRSVGLNAEPMTTPTPDLDVVIRMTAAASDRCCRRLEARSSLIQVVLSLYGAASKESLDLQTKEIGTTSPVSTLDYCLPCTTYFMNYGVCFMNTEAISYGNHNQESIKFKSHTNGDQIPLTSSSLPCSTFCMDPLPYNVNISSQSPAIQYSPSRTQLNENIESGWNVTYAHGTTRIPFGPLGLSGDSYLQTTLSGAQLSLDWVGTAAYIYGNATSSAAYTLRIDGTEMELPGFPKGNLLGLVTGLPYGSHQLNLSLSGSDIFAFHYATLTIGIGYQGSPFTVQNRSILAAAGEGPNVGFFNFQPTVDSWRDNDYSFHEGKFTAAVTLPGGSHTKPIPPPIGISLDNDTTRLVFNLTNASAFFMRGIIGSFQGLMLATLTPGLDGGASKRTPFNDASSVMDTDQILYWESGLDRDQTYTVDIGKSPDADEPPNFNQINFHTLDIIDGGPKAFNPTLGQPKDPTSSTSLAVNPTITPPATGSDRRKPSAGLVAGITVGVILTVTTITILILYWLRRCKRDRTEAAEIAEASKITAFVGRSMSGESFEDAAPSPNIHPSESVPQRAAPQFKHRHEHEAAPPSSESNSNLPESSDPSVLTSPTPVVQFATPVRETDAGPVEAATLPPEYDHSWAANTALSRRVLPIPQAVMIGPVPPSDKVERHEP</sequence>
<feature type="compositionally biased region" description="Low complexity" evidence="1">
    <location>
        <begin position="707"/>
        <end position="724"/>
    </location>
</feature>
<protein>
    <submittedName>
        <fullName evidence="3">Uncharacterized protein</fullName>
    </submittedName>
</protein>
<dbReference type="eggNOG" id="ENOG502RCX6">
    <property type="taxonomic scope" value="Eukaryota"/>
</dbReference>
<gene>
    <name evidence="3" type="ORF">WG66_3530</name>
</gene>
<feature type="transmembrane region" description="Helical" evidence="2">
    <location>
        <begin position="620"/>
        <end position="643"/>
    </location>
</feature>
<accession>A0A0W0G5N3</accession>
<keyword evidence="2" id="KW-0472">Membrane</keyword>
<evidence type="ECO:0000256" key="1">
    <source>
        <dbReference type="SAM" id="MobiDB-lite"/>
    </source>
</evidence>
<keyword evidence="2" id="KW-1133">Transmembrane helix</keyword>